<keyword evidence="1" id="KW-1133">Transmembrane helix</keyword>
<evidence type="ECO:0000256" key="1">
    <source>
        <dbReference type="SAM" id="Phobius"/>
    </source>
</evidence>
<gene>
    <name evidence="2" type="ORF">ACFQ44_12000</name>
</gene>
<reference evidence="3" key="1">
    <citation type="journal article" date="2019" name="Int. J. Syst. Evol. Microbiol.">
        <title>The Global Catalogue of Microorganisms (GCM) 10K type strain sequencing project: providing services to taxonomists for standard genome sequencing and annotation.</title>
        <authorList>
            <consortium name="The Broad Institute Genomics Platform"/>
            <consortium name="The Broad Institute Genome Sequencing Center for Infectious Disease"/>
            <person name="Wu L."/>
            <person name="Ma J."/>
        </authorList>
    </citation>
    <scope>NUCLEOTIDE SEQUENCE [LARGE SCALE GENOMIC DNA]</scope>
    <source>
        <strain evidence="3">CCM 8979</strain>
    </source>
</reference>
<evidence type="ECO:0000313" key="2">
    <source>
        <dbReference type="EMBL" id="MFD1456380.1"/>
    </source>
</evidence>
<feature type="transmembrane region" description="Helical" evidence="1">
    <location>
        <begin position="66"/>
        <end position="86"/>
    </location>
</feature>
<proteinExistence type="predicted"/>
<comment type="caution">
    <text evidence="2">The sequence shown here is derived from an EMBL/GenBank/DDBJ whole genome shotgun (WGS) entry which is preliminary data.</text>
</comment>
<keyword evidence="1" id="KW-0812">Transmembrane</keyword>
<organism evidence="2 3">
    <name type="scientific">Levilactobacillus lanxiensis</name>
    <dbReference type="NCBI Taxonomy" id="2799568"/>
    <lineage>
        <taxon>Bacteria</taxon>
        <taxon>Bacillati</taxon>
        <taxon>Bacillota</taxon>
        <taxon>Bacilli</taxon>
        <taxon>Lactobacillales</taxon>
        <taxon>Lactobacillaceae</taxon>
        <taxon>Levilactobacillus</taxon>
    </lineage>
</organism>
<keyword evidence="1" id="KW-0472">Membrane</keyword>
<feature type="transmembrane region" description="Helical" evidence="1">
    <location>
        <begin position="39"/>
        <end position="59"/>
    </location>
</feature>
<dbReference type="Proteomes" id="UP001597189">
    <property type="component" value="Unassembled WGS sequence"/>
</dbReference>
<keyword evidence="3" id="KW-1185">Reference proteome</keyword>
<sequence>MLRKIVTSLIGVFGILFTAYLGFYFAWNAQAIDFHDSPAISNVPLGFWVVGALVVTVSLVSRKLKIFGLVAAIVGIIAMMVFDHWFDDFGVIGINYLVLVAMTAAVTWLPRRSATKG</sequence>
<feature type="transmembrane region" description="Helical" evidence="1">
    <location>
        <begin position="7"/>
        <end position="27"/>
    </location>
</feature>
<feature type="transmembrane region" description="Helical" evidence="1">
    <location>
        <begin position="92"/>
        <end position="109"/>
    </location>
</feature>
<dbReference type="RefSeq" id="WP_203646555.1">
    <property type="nucleotide sequence ID" value="NZ_BOLN01000010.1"/>
</dbReference>
<accession>A0ABW4D6Y3</accession>
<dbReference type="EMBL" id="JBHTOD010000010">
    <property type="protein sequence ID" value="MFD1456380.1"/>
    <property type="molecule type" value="Genomic_DNA"/>
</dbReference>
<name>A0ABW4D6Y3_9LACO</name>
<protein>
    <recommendedName>
        <fullName evidence="4">Transporter</fullName>
    </recommendedName>
</protein>
<evidence type="ECO:0000313" key="3">
    <source>
        <dbReference type="Proteomes" id="UP001597189"/>
    </source>
</evidence>
<evidence type="ECO:0008006" key="4">
    <source>
        <dbReference type="Google" id="ProtNLM"/>
    </source>
</evidence>